<dbReference type="Pfam" id="PF04542">
    <property type="entry name" value="Sigma70_r2"/>
    <property type="match status" value="1"/>
</dbReference>
<feature type="domain" description="RNA polymerase sigma-70 region 2" evidence="6">
    <location>
        <begin position="10"/>
        <end position="69"/>
    </location>
</feature>
<feature type="domain" description="RNA polymerase sigma factor 70 region 4 type 2" evidence="7">
    <location>
        <begin position="95"/>
        <end position="145"/>
    </location>
</feature>
<evidence type="ECO:0000313" key="9">
    <source>
        <dbReference type="Proteomes" id="UP000318126"/>
    </source>
</evidence>
<reference evidence="9" key="1">
    <citation type="submission" date="2019-07" db="EMBL/GenBank/DDBJ databases">
        <title>Shewanella sp. YLB-08 draft genomic sequence.</title>
        <authorList>
            <person name="Yu L."/>
        </authorList>
    </citation>
    <scope>NUCLEOTIDE SEQUENCE [LARGE SCALE GENOMIC DNA]</scope>
    <source>
        <strain evidence="9">JCM 20706</strain>
    </source>
</reference>
<keyword evidence="2" id="KW-0805">Transcription regulation</keyword>
<evidence type="ECO:0000256" key="2">
    <source>
        <dbReference type="ARBA" id="ARBA00023015"/>
    </source>
</evidence>
<evidence type="ECO:0000256" key="1">
    <source>
        <dbReference type="ARBA" id="ARBA00010641"/>
    </source>
</evidence>
<dbReference type="NCBIfam" id="TIGR02959">
    <property type="entry name" value="SigZ"/>
    <property type="match status" value="1"/>
</dbReference>
<dbReference type="InterPro" id="IPR014284">
    <property type="entry name" value="RNA_pol_sigma-70_dom"/>
</dbReference>
<comment type="caution">
    <text evidence="8">The sequence shown here is derived from an EMBL/GenBank/DDBJ whole genome shotgun (WGS) entry which is preliminary data.</text>
</comment>
<dbReference type="InterPro" id="IPR036388">
    <property type="entry name" value="WH-like_DNA-bd_sf"/>
</dbReference>
<dbReference type="InterPro" id="IPR013324">
    <property type="entry name" value="RNA_pol_sigma_r3/r4-like"/>
</dbReference>
<dbReference type="Pfam" id="PF08281">
    <property type="entry name" value="Sigma70_r4_2"/>
    <property type="match status" value="1"/>
</dbReference>
<dbReference type="GO" id="GO:0003677">
    <property type="term" value="F:DNA binding"/>
    <property type="evidence" value="ECO:0007669"/>
    <property type="project" value="InterPro"/>
</dbReference>
<dbReference type="InterPro" id="IPR013325">
    <property type="entry name" value="RNA_pol_sigma_r2"/>
</dbReference>
<dbReference type="AlphaFoldDB" id="A0A553JPM5"/>
<keyword evidence="9" id="KW-1185">Reference proteome</keyword>
<evidence type="ECO:0000256" key="3">
    <source>
        <dbReference type="ARBA" id="ARBA00023082"/>
    </source>
</evidence>
<comment type="similarity">
    <text evidence="1">Belongs to the sigma-70 factor family. ECF subfamily.</text>
</comment>
<dbReference type="InterPro" id="IPR014304">
    <property type="entry name" value="RNA_pol_sigma-Z"/>
</dbReference>
<dbReference type="InterPro" id="IPR013249">
    <property type="entry name" value="RNA_pol_sigma70_r4_t2"/>
</dbReference>
<dbReference type="GO" id="GO:0006352">
    <property type="term" value="P:DNA-templated transcription initiation"/>
    <property type="evidence" value="ECO:0007669"/>
    <property type="project" value="InterPro"/>
</dbReference>
<evidence type="ECO:0000256" key="5">
    <source>
        <dbReference type="NCBIfam" id="TIGR02959"/>
    </source>
</evidence>
<accession>A0A553JPM5</accession>
<dbReference type="InterPro" id="IPR039425">
    <property type="entry name" value="RNA_pol_sigma-70-like"/>
</dbReference>
<keyword evidence="4" id="KW-0804">Transcription</keyword>
<dbReference type="SUPFAM" id="SSF88946">
    <property type="entry name" value="Sigma2 domain of RNA polymerase sigma factors"/>
    <property type="match status" value="1"/>
</dbReference>
<dbReference type="EMBL" id="VKGK01000011">
    <property type="protein sequence ID" value="TRY14380.1"/>
    <property type="molecule type" value="Genomic_DNA"/>
</dbReference>
<dbReference type="Gene3D" id="1.10.1740.10">
    <property type="match status" value="1"/>
</dbReference>
<dbReference type="NCBIfam" id="TIGR02937">
    <property type="entry name" value="sigma70-ECF"/>
    <property type="match status" value="1"/>
</dbReference>
<keyword evidence="3" id="KW-0731">Sigma factor</keyword>
<evidence type="ECO:0000256" key="4">
    <source>
        <dbReference type="ARBA" id="ARBA00023163"/>
    </source>
</evidence>
<dbReference type="CDD" id="cd06171">
    <property type="entry name" value="Sigma70_r4"/>
    <property type="match status" value="1"/>
</dbReference>
<dbReference type="Proteomes" id="UP000318126">
    <property type="component" value="Unassembled WGS sequence"/>
</dbReference>
<dbReference type="SUPFAM" id="SSF88659">
    <property type="entry name" value="Sigma3 and sigma4 domains of RNA polymerase sigma factors"/>
    <property type="match status" value="1"/>
</dbReference>
<dbReference type="InterPro" id="IPR007627">
    <property type="entry name" value="RNA_pol_sigma70_r2"/>
</dbReference>
<sequence>MLADWLNLKEQLRHYVLNKIDDVDAVDDILQEVYIKASSNLHQLKSQDSLKSWLYRITHNVMMDFYRGREMHDELSDSYVDEVPEEAALQKMAQCLRPMFDCLPEKYRLAMILAEVYGLPQQVIADRLGISLSGAKSRIQRGRVKFKDLLLTNCDIEVGREGIVDFKPKPQCQHLAC</sequence>
<protein>
    <recommendedName>
        <fullName evidence="5">RNA polymerase sigma factor SigZ</fullName>
    </recommendedName>
</protein>
<dbReference type="OrthoDB" id="9803470at2"/>
<gene>
    <name evidence="8" type="primary">sigZ</name>
    <name evidence="8" type="ORF">FN961_10525</name>
</gene>
<evidence type="ECO:0000259" key="7">
    <source>
        <dbReference type="Pfam" id="PF08281"/>
    </source>
</evidence>
<dbReference type="GO" id="GO:0016987">
    <property type="term" value="F:sigma factor activity"/>
    <property type="evidence" value="ECO:0007669"/>
    <property type="project" value="UniProtKB-KW"/>
</dbReference>
<dbReference type="PANTHER" id="PTHR43133">
    <property type="entry name" value="RNA POLYMERASE ECF-TYPE SIGMA FACTO"/>
    <property type="match status" value="1"/>
</dbReference>
<evidence type="ECO:0000313" key="8">
    <source>
        <dbReference type="EMBL" id="TRY14380.1"/>
    </source>
</evidence>
<dbReference type="PANTHER" id="PTHR43133:SF62">
    <property type="entry name" value="RNA POLYMERASE SIGMA FACTOR SIGZ"/>
    <property type="match status" value="1"/>
</dbReference>
<evidence type="ECO:0000259" key="6">
    <source>
        <dbReference type="Pfam" id="PF04542"/>
    </source>
</evidence>
<organism evidence="8 9">
    <name type="scientific">Shewanella hanedai</name>
    <name type="common">Alteromonas hanedai</name>
    <dbReference type="NCBI Taxonomy" id="25"/>
    <lineage>
        <taxon>Bacteria</taxon>
        <taxon>Pseudomonadati</taxon>
        <taxon>Pseudomonadota</taxon>
        <taxon>Gammaproteobacteria</taxon>
        <taxon>Alteromonadales</taxon>
        <taxon>Shewanellaceae</taxon>
        <taxon>Shewanella</taxon>
    </lineage>
</organism>
<dbReference type="Gene3D" id="1.10.10.10">
    <property type="entry name" value="Winged helix-like DNA-binding domain superfamily/Winged helix DNA-binding domain"/>
    <property type="match status" value="1"/>
</dbReference>
<proteinExistence type="inferred from homology"/>
<name>A0A553JPM5_SHEHA</name>